<dbReference type="Proteomes" id="UP000288216">
    <property type="component" value="Unassembled WGS sequence"/>
</dbReference>
<comment type="caution">
    <text evidence="1">The sequence shown here is derived from an EMBL/GenBank/DDBJ whole genome shotgun (WGS) entry which is preliminary data.</text>
</comment>
<evidence type="ECO:0000313" key="1">
    <source>
        <dbReference type="EMBL" id="GCB82628.1"/>
    </source>
</evidence>
<name>A0A401QB62_SCYTO</name>
<dbReference type="STRING" id="75743.A0A401QB62"/>
<sequence>VDDGVDIPREMVVGIYERIQQKELKSNEDHVTYVTKVEKSIMGMKAKVERISIEIQYQELFHWKRESRDRYRLEVYQGAMNSEKLFPMVGKFANSDD</sequence>
<reference evidence="1 2" key="1">
    <citation type="journal article" date="2018" name="Nat. Ecol. Evol.">
        <title>Shark genomes provide insights into elasmobranch evolution and the origin of vertebrates.</title>
        <authorList>
            <person name="Hara Y"/>
            <person name="Yamaguchi K"/>
            <person name="Onimaru K"/>
            <person name="Kadota M"/>
            <person name="Koyanagi M"/>
            <person name="Keeley SD"/>
            <person name="Tatsumi K"/>
            <person name="Tanaka K"/>
            <person name="Motone F"/>
            <person name="Kageyama Y"/>
            <person name="Nozu R"/>
            <person name="Adachi N"/>
            <person name="Nishimura O"/>
            <person name="Nakagawa R"/>
            <person name="Tanegashima C"/>
            <person name="Kiyatake I"/>
            <person name="Matsumoto R"/>
            <person name="Murakumo K"/>
            <person name="Nishida K"/>
            <person name="Terakita A"/>
            <person name="Kuratani S"/>
            <person name="Sato K"/>
            <person name="Hyodo S Kuraku.S."/>
        </authorList>
    </citation>
    <scope>NUCLEOTIDE SEQUENCE [LARGE SCALE GENOMIC DNA]</scope>
</reference>
<protein>
    <submittedName>
        <fullName evidence="1">Uncharacterized protein</fullName>
    </submittedName>
</protein>
<dbReference type="AlphaFoldDB" id="A0A401QB62"/>
<proteinExistence type="predicted"/>
<dbReference type="EMBL" id="BFAA01022302">
    <property type="protein sequence ID" value="GCB82628.1"/>
    <property type="molecule type" value="Genomic_DNA"/>
</dbReference>
<accession>A0A401QB62</accession>
<organism evidence="1 2">
    <name type="scientific">Scyliorhinus torazame</name>
    <name type="common">Cloudy catshark</name>
    <name type="synonym">Catulus torazame</name>
    <dbReference type="NCBI Taxonomy" id="75743"/>
    <lineage>
        <taxon>Eukaryota</taxon>
        <taxon>Metazoa</taxon>
        <taxon>Chordata</taxon>
        <taxon>Craniata</taxon>
        <taxon>Vertebrata</taxon>
        <taxon>Chondrichthyes</taxon>
        <taxon>Elasmobranchii</taxon>
        <taxon>Galeomorphii</taxon>
        <taxon>Galeoidea</taxon>
        <taxon>Carcharhiniformes</taxon>
        <taxon>Scyliorhinidae</taxon>
        <taxon>Scyliorhinus</taxon>
    </lineage>
</organism>
<dbReference type="OrthoDB" id="430364at2759"/>
<feature type="non-terminal residue" evidence="1">
    <location>
        <position position="1"/>
    </location>
</feature>
<keyword evidence="2" id="KW-1185">Reference proteome</keyword>
<evidence type="ECO:0000313" key="2">
    <source>
        <dbReference type="Proteomes" id="UP000288216"/>
    </source>
</evidence>
<gene>
    <name evidence="1" type="ORF">scyTo_0022374</name>
</gene>